<keyword evidence="5" id="KW-0472">Membrane</keyword>
<comment type="similarity">
    <text evidence="2">Belongs to the patched family.</text>
</comment>
<evidence type="ECO:0008006" key="9">
    <source>
        <dbReference type="Google" id="ProtNLM"/>
    </source>
</evidence>
<feature type="non-terminal residue" evidence="7">
    <location>
        <position position="1"/>
    </location>
</feature>
<comment type="subcellular location">
    <subcellularLocation>
        <location evidence="1">Membrane</location>
        <topology evidence="1">Multi-pass membrane protein</topology>
    </subcellularLocation>
</comment>
<keyword evidence="8" id="KW-1185">Reference proteome</keyword>
<keyword evidence="6" id="KW-0325">Glycoprotein</keyword>
<keyword evidence="4" id="KW-1133">Transmembrane helix</keyword>
<comment type="caution">
    <text evidence="7">The sequence shown here is derived from an EMBL/GenBank/DDBJ whole genome shotgun (WGS) entry which is preliminary data.</text>
</comment>
<accession>A0A1Y3BKE5</accession>
<evidence type="ECO:0000256" key="4">
    <source>
        <dbReference type="ARBA" id="ARBA00022989"/>
    </source>
</evidence>
<reference evidence="7 8" key="1">
    <citation type="submission" date="2017-03" db="EMBL/GenBank/DDBJ databases">
        <title>Genome Survey of Euroglyphus maynei.</title>
        <authorList>
            <person name="Arlian L.G."/>
            <person name="Morgan M.S."/>
            <person name="Rider S.D."/>
        </authorList>
    </citation>
    <scope>NUCLEOTIDE SEQUENCE [LARGE SCALE GENOMIC DNA]</scope>
    <source>
        <strain evidence="7">Arlian Lab</strain>
        <tissue evidence="7">Whole body</tissue>
    </source>
</reference>
<name>A0A1Y3BKE5_EURMA</name>
<dbReference type="Proteomes" id="UP000194236">
    <property type="component" value="Unassembled WGS sequence"/>
</dbReference>
<evidence type="ECO:0000256" key="2">
    <source>
        <dbReference type="ARBA" id="ARBA00005585"/>
    </source>
</evidence>
<dbReference type="GO" id="GO:0097108">
    <property type="term" value="F:hedgehog family protein binding"/>
    <property type="evidence" value="ECO:0007669"/>
    <property type="project" value="TreeGrafter"/>
</dbReference>
<evidence type="ECO:0000313" key="7">
    <source>
        <dbReference type="EMBL" id="OTF80597.1"/>
    </source>
</evidence>
<keyword evidence="3" id="KW-0812">Transmembrane</keyword>
<evidence type="ECO:0000256" key="6">
    <source>
        <dbReference type="ARBA" id="ARBA00023180"/>
    </source>
</evidence>
<proteinExistence type="inferred from homology"/>
<sequence>GGRLEKELQYVRTVLGDGYGTTDQIIIQTPKHEYGTVLNSSSLLFHLKVMRTAITTTVEMFDATWNLKDICYTPSSPYFDKHHLDSLLENIFPCSIITPLDCFWEGSKLLGPEIPVQWTNLNPQQMIDIMITLMKQSIQSSGALIDNQIDNLDSSINPILEPLETIRKFMKHAGITSGYQTKPCLDPEDINCPLTSPNKQSGQLPNIGHELTDGCYGFATKYMHWIEDL</sequence>
<protein>
    <recommendedName>
        <fullName evidence="9">Protein patched</fullName>
    </recommendedName>
</protein>
<dbReference type="PANTHER" id="PTHR46022">
    <property type="entry name" value="PROTEIN PATCHED"/>
    <property type="match status" value="1"/>
</dbReference>
<dbReference type="GO" id="GO:0008158">
    <property type="term" value="F:hedgehog receptor activity"/>
    <property type="evidence" value="ECO:0007669"/>
    <property type="project" value="TreeGrafter"/>
</dbReference>
<gene>
    <name evidence="7" type="ORF">BLA29_008245</name>
</gene>
<evidence type="ECO:0000256" key="1">
    <source>
        <dbReference type="ARBA" id="ARBA00004141"/>
    </source>
</evidence>
<evidence type="ECO:0000256" key="3">
    <source>
        <dbReference type="ARBA" id="ARBA00022692"/>
    </source>
</evidence>
<dbReference type="EMBL" id="MUJZ01017471">
    <property type="protein sequence ID" value="OTF80597.1"/>
    <property type="molecule type" value="Genomic_DNA"/>
</dbReference>
<dbReference type="PANTHER" id="PTHR46022:SF1">
    <property type="entry name" value="PROTEIN PATCHED"/>
    <property type="match status" value="1"/>
</dbReference>
<dbReference type="GO" id="GO:0005119">
    <property type="term" value="F:smoothened binding"/>
    <property type="evidence" value="ECO:0007669"/>
    <property type="project" value="TreeGrafter"/>
</dbReference>
<evidence type="ECO:0000313" key="8">
    <source>
        <dbReference type="Proteomes" id="UP000194236"/>
    </source>
</evidence>
<evidence type="ECO:0000256" key="5">
    <source>
        <dbReference type="ARBA" id="ARBA00023136"/>
    </source>
</evidence>
<dbReference type="GO" id="GO:0045879">
    <property type="term" value="P:negative regulation of smoothened signaling pathway"/>
    <property type="evidence" value="ECO:0007669"/>
    <property type="project" value="TreeGrafter"/>
</dbReference>
<organism evidence="7 8">
    <name type="scientific">Euroglyphus maynei</name>
    <name type="common">Mayne's house dust mite</name>
    <dbReference type="NCBI Taxonomy" id="6958"/>
    <lineage>
        <taxon>Eukaryota</taxon>
        <taxon>Metazoa</taxon>
        <taxon>Ecdysozoa</taxon>
        <taxon>Arthropoda</taxon>
        <taxon>Chelicerata</taxon>
        <taxon>Arachnida</taxon>
        <taxon>Acari</taxon>
        <taxon>Acariformes</taxon>
        <taxon>Sarcoptiformes</taxon>
        <taxon>Astigmata</taxon>
        <taxon>Psoroptidia</taxon>
        <taxon>Analgoidea</taxon>
        <taxon>Pyroglyphidae</taxon>
        <taxon>Pyroglyphinae</taxon>
        <taxon>Euroglyphus</taxon>
    </lineage>
</organism>
<feature type="non-terminal residue" evidence="7">
    <location>
        <position position="229"/>
    </location>
</feature>
<dbReference type="OrthoDB" id="5873834at2759"/>
<dbReference type="AlphaFoldDB" id="A0A1Y3BKE5"/>
<dbReference type="GO" id="GO:0005886">
    <property type="term" value="C:plasma membrane"/>
    <property type="evidence" value="ECO:0007669"/>
    <property type="project" value="TreeGrafter"/>
</dbReference>